<reference evidence="13" key="1">
    <citation type="submission" date="2020-10" db="EMBL/GenBank/DDBJ databases">
        <authorList>
            <person name="Gilroy R."/>
        </authorList>
    </citation>
    <scope>NUCLEOTIDE SEQUENCE</scope>
    <source>
        <strain evidence="13">13766</strain>
    </source>
</reference>
<keyword evidence="5 9" id="KW-0443">Lipid metabolism</keyword>
<dbReference type="GO" id="GO:0033818">
    <property type="term" value="F:beta-ketoacyl-acyl-carrier-protein synthase III activity"/>
    <property type="evidence" value="ECO:0007669"/>
    <property type="project" value="UniProtKB-UniRule"/>
</dbReference>
<dbReference type="CDD" id="cd00830">
    <property type="entry name" value="KAS_III"/>
    <property type="match status" value="1"/>
</dbReference>
<keyword evidence="2 9" id="KW-0444">Lipid biosynthesis</keyword>
<comment type="function">
    <text evidence="9">Catalyzes the condensation reaction of fatty acid synthesis by the addition to an acyl acceptor of two carbons from malonyl-ACP. Catalyzes the first condensation reaction which initiates fatty acid synthesis and may therefore play a role in governing the total rate of fatty acid production. Possesses both acetoacetyl-ACP synthase and acetyl transacylase activities. Its substrate specificity determines the biosynthesis of branched-chain and/or straight-chain of fatty acids.</text>
</comment>
<feature type="domain" description="Beta-ketoacyl-[acyl-carrier-protein] synthase III N-terminal" evidence="12">
    <location>
        <begin position="102"/>
        <end position="173"/>
    </location>
</feature>
<organism evidence="13 14">
    <name type="scientific">Candidatus Alectryocaccomicrobium excrementavium</name>
    <dbReference type="NCBI Taxonomy" id="2840668"/>
    <lineage>
        <taxon>Bacteria</taxon>
        <taxon>Bacillati</taxon>
        <taxon>Bacillota</taxon>
        <taxon>Clostridia</taxon>
        <taxon>Candidatus Alectryocaccomicrobium</taxon>
    </lineage>
</organism>
<feature type="domain" description="Beta-ketoacyl-[acyl-carrier-protein] synthase III C-terminal" evidence="11">
    <location>
        <begin position="227"/>
        <end position="315"/>
    </location>
</feature>
<protein>
    <recommendedName>
        <fullName evidence="9">Beta-ketoacyl-[acyl-carrier-protein] synthase III</fullName>
        <shortName evidence="9">Beta-ketoacyl-ACP synthase III</shortName>
        <shortName evidence="9">KAS III</shortName>
        <ecNumber evidence="9">2.3.1.180</ecNumber>
    </recommendedName>
    <alternativeName>
        <fullName evidence="9">3-oxoacyl-[acyl-carrier-protein] synthase 3</fullName>
    </alternativeName>
    <alternativeName>
        <fullName evidence="9">3-oxoacyl-[acyl-carrier-protein] synthase III</fullName>
    </alternativeName>
</protein>
<evidence type="ECO:0000256" key="2">
    <source>
        <dbReference type="ARBA" id="ARBA00022516"/>
    </source>
</evidence>
<evidence type="ECO:0000313" key="14">
    <source>
        <dbReference type="Proteomes" id="UP000824140"/>
    </source>
</evidence>
<dbReference type="PANTHER" id="PTHR43091">
    <property type="entry name" value="3-OXOACYL-[ACYL-CARRIER-PROTEIN] SYNTHASE"/>
    <property type="match status" value="1"/>
</dbReference>
<dbReference type="SUPFAM" id="SSF53901">
    <property type="entry name" value="Thiolase-like"/>
    <property type="match status" value="1"/>
</dbReference>
<evidence type="ECO:0000256" key="7">
    <source>
        <dbReference type="ARBA" id="ARBA00023268"/>
    </source>
</evidence>
<dbReference type="InterPro" id="IPR013751">
    <property type="entry name" value="ACP_syn_III_N"/>
</dbReference>
<sequence>MRILGTGSALPARRVTNEELTAFLDTSDEWIRTRTGIAERRVLNEESVLSLAREASLRALENAGLNADDIDMIIVSTAKGETVTPATANLLQGEIGAHCPAFDLNAACSGFLYALDLAQPYIDSGKAQRILITCAEAISRLCDWTDRSTCVLFGDGAGAAIVGAGEGLLATRLTSVPNLGALNAYHDPGNNPFQEHKHPASYLHMAGQEVFKFAVSTSSADLRAVAEAAGVGLAEIDFFVLHQANMRILEAVRTRLGQPKEKFPSNIARTGNTSSASVPILLDELNRSGALTPGMLIAMSAFGAGLTSGAALLRWA</sequence>
<feature type="transmembrane region" description="Helical" evidence="10">
    <location>
        <begin position="290"/>
        <end position="313"/>
    </location>
</feature>
<evidence type="ECO:0000256" key="10">
    <source>
        <dbReference type="SAM" id="Phobius"/>
    </source>
</evidence>
<gene>
    <name evidence="9" type="primary">fabH</name>
    <name evidence="13" type="ORF">IAA84_02170</name>
</gene>
<comment type="domain">
    <text evidence="9">The last Arg residue of the ACP-binding site is essential for the weak association between ACP/AcpP and FabH.</text>
</comment>
<dbReference type="PANTHER" id="PTHR43091:SF1">
    <property type="entry name" value="BETA-KETOACYL-[ACYL-CARRIER-PROTEIN] SYNTHASE III, CHLOROPLASTIC"/>
    <property type="match status" value="1"/>
</dbReference>
<evidence type="ECO:0000256" key="5">
    <source>
        <dbReference type="ARBA" id="ARBA00023098"/>
    </source>
</evidence>
<comment type="caution">
    <text evidence="13">The sequence shown here is derived from an EMBL/GenBank/DDBJ whole genome shotgun (WGS) entry which is preliminary data.</text>
</comment>
<keyword evidence="7 9" id="KW-0511">Multifunctional enzyme</keyword>
<feature type="active site" evidence="9">
    <location>
        <position position="242"/>
    </location>
</feature>
<evidence type="ECO:0000256" key="6">
    <source>
        <dbReference type="ARBA" id="ARBA00023160"/>
    </source>
</evidence>
<dbReference type="Proteomes" id="UP000824140">
    <property type="component" value="Unassembled WGS sequence"/>
</dbReference>
<dbReference type="InterPro" id="IPR004655">
    <property type="entry name" value="FabH"/>
</dbReference>
<feature type="active site" evidence="9">
    <location>
        <position position="108"/>
    </location>
</feature>
<evidence type="ECO:0000259" key="11">
    <source>
        <dbReference type="Pfam" id="PF08541"/>
    </source>
</evidence>
<dbReference type="Pfam" id="PF08541">
    <property type="entry name" value="ACP_syn_III_C"/>
    <property type="match status" value="1"/>
</dbReference>
<comment type="catalytic activity">
    <reaction evidence="9">
        <text>malonyl-[ACP] + acetyl-CoA + H(+) = 3-oxobutanoyl-[ACP] + CO2 + CoA</text>
        <dbReference type="Rhea" id="RHEA:12080"/>
        <dbReference type="Rhea" id="RHEA-COMP:9623"/>
        <dbReference type="Rhea" id="RHEA-COMP:9625"/>
        <dbReference type="ChEBI" id="CHEBI:15378"/>
        <dbReference type="ChEBI" id="CHEBI:16526"/>
        <dbReference type="ChEBI" id="CHEBI:57287"/>
        <dbReference type="ChEBI" id="CHEBI:57288"/>
        <dbReference type="ChEBI" id="CHEBI:78449"/>
        <dbReference type="ChEBI" id="CHEBI:78450"/>
        <dbReference type="EC" id="2.3.1.180"/>
    </reaction>
</comment>
<dbReference type="GO" id="GO:0004315">
    <property type="term" value="F:3-oxoacyl-[acyl-carrier-protein] synthase activity"/>
    <property type="evidence" value="ECO:0007669"/>
    <property type="project" value="InterPro"/>
</dbReference>
<comment type="pathway">
    <text evidence="9">Lipid metabolism; fatty acid biosynthesis.</text>
</comment>
<accession>A0A9D1FYA6</accession>
<comment type="similarity">
    <text evidence="1 9">Belongs to the thiolase-like superfamily. FabH family.</text>
</comment>
<dbReference type="GO" id="GO:0005737">
    <property type="term" value="C:cytoplasm"/>
    <property type="evidence" value="ECO:0007669"/>
    <property type="project" value="UniProtKB-SubCell"/>
</dbReference>
<dbReference type="HAMAP" id="MF_01815">
    <property type="entry name" value="FabH"/>
    <property type="match status" value="1"/>
</dbReference>
<keyword evidence="4 9" id="KW-0276">Fatty acid metabolism</keyword>
<dbReference type="Gene3D" id="3.40.47.10">
    <property type="match status" value="1"/>
</dbReference>
<comment type="subcellular location">
    <subcellularLocation>
        <location evidence="9">Cytoplasm</location>
    </subcellularLocation>
</comment>
<dbReference type="Pfam" id="PF08545">
    <property type="entry name" value="ACP_syn_III"/>
    <property type="match status" value="1"/>
</dbReference>
<keyword evidence="6 9" id="KW-0275">Fatty acid biosynthesis</keyword>
<dbReference type="EMBL" id="DVJN01000039">
    <property type="protein sequence ID" value="HIS91803.1"/>
    <property type="molecule type" value="Genomic_DNA"/>
</dbReference>
<keyword evidence="9" id="KW-0963">Cytoplasm</keyword>
<keyword evidence="10" id="KW-1133">Transmembrane helix</keyword>
<evidence type="ECO:0000313" key="13">
    <source>
        <dbReference type="EMBL" id="HIS91803.1"/>
    </source>
</evidence>
<feature type="region of interest" description="ACP-binding" evidence="9">
    <location>
        <begin position="243"/>
        <end position="247"/>
    </location>
</feature>
<reference evidence="13" key="2">
    <citation type="journal article" date="2021" name="PeerJ">
        <title>Extensive microbial diversity within the chicken gut microbiome revealed by metagenomics and culture.</title>
        <authorList>
            <person name="Gilroy R."/>
            <person name="Ravi A."/>
            <person name="Getino M."/>
            <person name="Pursley I."/>
            <person name="Horton D.L."/>
            <person name="Alikhan N.F."/>
            <person name="Baker D."/>
            <person name="Gharbi K."/>
            <person name="Hall N."/>
            <person name="Watson M."/>
            <person name="Adriaenssens E.M."/>
            <person name="Foster-Nyarko E."/>
            <person name="Jarju S."/>
            <person name="Secka A."/>
            <person name="Antonio M."/>
            <person name="Oren A."/>
            <person name="Chaudhuri R.R."/>
            <person name="La Ragione R."/>
            <person name="Hildebrand F."/>
            <person name="Pallen M.J."/>
        </authorList>
    </citation>
    <scope>NUCLEOTIDE SEQUENCE</scope>
    <source>
        <strain evidence="13">13766</strain>
    </source>
</reference>
<evidence type="ECO:0000256" key="4">
    <source>
        <dbReference type="ARBA" id="ARBA00022832"/>
    </source>
</evidence>
<dbReference type="NCBIfam" id="NF006829">
    <property type="entry name" value="PRK09352.1"/>
    <property type="match status" value="1"/>
</dbReference>
<dbReference type="InterPro" id="IPR013747">
    <property type="entry name" value="ACP_syn_III_C"/>
</dbReference>
<dbReference type="AlphaFoldDB" id="A0A9D1FYA6"/>
<evidence type="ECO:0000256" key="3">
    <source>
        <dbReference type="ARBA" id="ARBA00022679"/>
    </source>
</evidence>
<feature type="active site" evidence="9">
    <location>
        <position position="272"/>
    </location>
</feature>
<evidence type="ECO:0000259" key="12">
    <source>
        <dbReference type="Pfam" id="PF08545"/>
    </source>
</evidence>
<keyword evidence="3 9" id="KW-0808">Transferase</keyword>
<dbReference type="NCBIfam" id="TIGR00747">
    <property type="entry name" value="fabH"/>
    <property type="match status" value="1"/>
</dbReference>
<dbReference type="GO" id="GO:0006633">
    <property type="term" value="P:fatty acid biosynthetic process"/>
    <property type="evidence" value="ECO:0007669"/>
    <property type="project" value="UniProtKB-UniRule"/>
</dbReference>
<evidence type="ECO:0000256" key="1">
    <source>
        <dbReference type="ARBA" id="ARBA00008642"/>
    </source>
</evidence>
<keyword evidence="10" id="KW-0472">Membrane</keyword>
<proteinExistence type="inferred from homology"/>
<keyword evidence="10" id="KW-0812">Transmembrane</keyword>
<comment type="subunit">
    <text evidence="9">Homodimer.</text>
</comment>
<name>A0A9D1FYA6_9FIRM</name>
<dbReference type="InterPro" id="IPR016039">
    <property type="entry name" value="Thiolase-like"/>
</dbReference>
<keyword evidence="8 9" id="KW-0012">Acyltransferase</keyword>
<dbReference type="EC" id="2.3.1.180" evidence="9"/>
<evidence type="ECO:0000256" key="8">
    <source>
        <dbReference type="ARBA" id="ARBA00023315"/>
    </source>
</evidence>
<evidence type="ECO:0000256" key="9">
    <source>
        <dbReference type="HAMAP-Rule" id="MF_01815"/>
    </source>
</evidence>